<dbReference type="InterPro" id="IPR008389">
    <property type="entry name" value="ATPase_V0-cplx_e1/e2_su"/>
</dbReference>
<evidence type="ECO:0000313" key="11">
    <source>
        <dbReference type="Proteomes" id="UP000596660"/>
    </source>
</evidence>
<evidence type="ECO:0000256" key="2">
    <source>
        <dbReference type="ARBA" id="ARBA00008328"/>
    </source>
</evidence>
<keyword evidence="11" id="KW-1185">Reference proteome</keyword>
<proteinExistence type="inferred from homology"/>
<dbReference type="AlphaFoldDB" id="A0A803M672"/>
<evidence type="ECO:0000256" key="9">
    <source>
        <dbReference type="SAM" id="Phobius"/>
    </source>
</evidence>
<accession>A0A803M672</accession>
<dbReference type="Gene3D" id="3.40.50.11350">
    <property type="match status" value="1"/>
</dbReference>
<keyword evidence="7" id="KW-0406">Ion transport</keyword>
<keyword evidence="3" id="KW-0813">Transport</keyword>
<keyword evidence="5" id="KW-0375">Hydrogen ion transport</keyword>
<keyword evidence="8 9" id="KW-0472">Membrane</keyword>
<dbReference type="PANTHER" id="PTHR37220">
    <property type="entry name" value="O-FUCOSYLTRANSFERASE 23"/>
    <property type="match status" value="1"/>
</dbReference>
<evidence type="ECO:0000256" key="1">
    <source>
        <dbReference type="ARBA" id="ARBA00004141"/>
    </source>
</evidence>
<dbReference type="Proteomes" id="UP000596660">
    <property type="component" value="Unplaced"/>
</dbReference>
<evidence type="ECO:0000256" key="3">
    <source>
        <dbReference type="ARBA" id="ARBA00022448"/>
    </source>
</evidence>
<reference evidence="10" key="1">
    <citation type="journal article" date="2017" name="Nature">
        <title>The genome of Chenopodium quinoa.</title>
        <authorList>
            <person name="Jarvis D.E."/>
            <person name="Ho Y.S."/>
            <person name="Lightfoot D.J."/>
            <person name="Schmoeckel S.M."/>
            <person name="Li B."/>
            <person name="Borm T.J.A."/>
            <person name="Ohyanagi H."/>
            <person name="Mineta K."/>
            <person name="Michell C.T."/>
            <person name="Saber N."/>
            <person name="Kharbatia N.M."/>
            <person name="Rupper R.R."/>
            <person name="Sharp A.R."/>
            <person name="Dally N."/>
            <person name="Boughton B.A."/>
            <person name="Woo Y.H."/>
            <person name="Gao G."/>
            <person name="Schijlen E.G.W.M."/>
            <person name="Guo X."/>
            <person name="Momin A.A."/>
            <person name="Negrao S."/>
            <person name="Al-Babili S."/>
            <person name="Gehring C."/>
            <person name="Roessner U."/>
            <person name="Jung C."/>
            <person name="Murphy K."/>
            <person name="Arold S.T."/>
            <person name="Gojobori T."/>
            <person name="van der Linden C.G."/>
            <person name="van Loo E.N."/>
            <person name="Jellen E.N."/>
            <person name="Maughan P.J."/>
            <person name="Tester M."/>
        </authorList>
    </citation>
    <scope>NUCLEOTIDE SEQUENCE [LARGE SCALE GENOMIC DNA]</scope>
    <source>
        <strain evidence="10">cv. PI 614886</strain>
    </source>
</reference>
<feature type="transmembrane region" description="Helical" evidence="9">
    <location>
        <begin position="21"/>
        <end position="43"/>
    </location>
</feature>
<keyword evidence="4 9" id="KW-0812">Transmembrane</keyword>
<comment type="similarity">
    <text evidence="2">Belongs to the V-ATPase e1/e2 subunit family.</text>
</comment>
<dbReference type="Pfam" id="PF05493">
    <property type="entry name" value="ATP_synt_H"/>
    <property type="match status" value="1"/>
</dbReference>
<reference evidence="10" key="2">
    <citation type="submission" date="2021-03" db="UniProtKB">
        <authorList>
            <consortium name="EnsemblPlants"/>
        </authorList>
    </citation>
    <scope>IDENTIFICATION</scope>
</reference>
<dbReference type="Gramene" id="AUR62023945-RA">
    <property type="protein sequence ID" value="AUR62023945-RA:cds"/>
    <property type="gene ID" value="AUR62023945"/>
</dbReference>
<dbReference type="GO" id="GO:0033179">
    <property type="term" value="C:proton-transporting V-type ATPase, V0 domain"/>
    <property type="evidence" value="ECO:0007669"/>
    <property type="project" value="InterPro"/>
</dbReference>
<dbReference type="EnsemblPlants" id="AUR62023945-RA">
    <property type="protein sequence ID" value="AUR62023945-RA:cds"/>
    <property type="gene ID" value="AUR62023945"/>
</dbReference>
<sequence>MESSSVDKDEWVIGEKRMEKFHRTLVITATVCCWMMWAIVYLAQMKPLINPILNEAEATKSDKSSGAAEGEWNKVDIGKSPFLWHDHLPVKDYAKIRSVGGEAIGEQLAPELGQGASGVRSKLQPMPYMAVHMKIEKEWMIHCKKLEQRSNINEICSSKEEIIERVGYIKKLSTPTVFYLVVADSLLEDKTILNGWQEGLLPFQKKKLASWYIDEVTKGMLFPASGNLQLLTVDLKLFSENYDNLGKLENLERLGYSTLKQIIPDLASTTDSNTRKSSLRDMLLLEYQFAIYFCLPRDKETISLIGAGNSHFSRCSQVYHCLDRTGNHSTLKLQLTGLHGTANSDTSIQGGVLCSCQPTEDRL</sequence>
<name>A0A803M672_CHEQI</name>
<evidence type="ECO:0000256" key="4">
    <source>
        <dbReference type="ARBA" id="ARBA00022692"/>
    </source>
</evidence>
<dbReference type="GO" id="GO:0009875">
    <property type="term" value="P:pollen-pistil interaction"/>
    <property type="evidence" value="ECO:0007669"/>
    <property type="project" value="InterPro"/>
</dbReference>
<evidence type="ECO:0000256" key="8">
    <source>
        <dbReference type="ARBA" id="ARBA00023136"/>
    </source>
</evidence>
<dbReference type="GO" id="GO:0046961">
    <property type="term" value="F:proton-transporting ATPase activity, rotational mechanism"/>
    <property type="evidence" value="ECO:0007669"/>
    <property type="project" value="InterPro"/>
</dbReference>
<dbReference type="InterPro" id="IPR044982">
    <property type="entry name" value="AtOFT1-like"/>
</dbReference>
<organism evidence="10 11">
    <name type="scientific">Chenopodium quinoa</name>
    <name type="common">Quinoa</name>
    <dbReference type="NCBI Taxonomy" id="63459"/>
    <lineage>
        <taxon>Eukaryota</taxon>
        <taxon>Viridiplantae</taxon>
        <taxon>Streptophyta</taxon>
        <taxon>Embryophyta</taxon>
        <taxon>Tracheophyta</taxon>
        <taxon>Spermatophyta</taxon>
        <taxon>Magnoliopsida</taxon>
        <taxon>eudicotyledons</taxon>
        <taxon>Gunneridae</taxon>
        <taxon>Pentapetalae</taxon>
        <taxon>Caryophyllales</taxon>
        <taxon>Chenopodiaceae</taxon>
        <taxon>Chenopodioideae</taxon>
        <taxon>Atripliceae</taxon>
        <taxon>Chenopodium</taxon>
    </lineage>
</organism>
<protein>
    <recommendedName>
        <fullName evidence="12">O-fucosyltransferase family protein</fullName>
    </recommendedName>
</protein>
<evidence type="ECO:0000256" key="6">
    <source>
        <dbReference type="ARBA" id="ARBA00022989"/>
    </source>
</evidence>
<evidence type="ECO:0000256" key="7">
    <source>
        <dbReference type="ARBA" id="ARBA00023065"/>
    </source>
</evidence>
<keyword evidence="6 9" id="KW-1133">Transmembrane helix</keyword>
<evidence type="ECO:0000313" key="10">
    <source>
        <dbReference type="EnsemblPlants" id="AUR62023945-RA:cds"/>
    </source>
</evidence>
<dbReference type="PANTHER" id="PTHR37220:SF1">
    <property type="entry name" value="O-FUCOSYLTRANSFERASE 23"/>
    <property type="match status" value="1"/>
</dbReference>
<comment type="subcellular location">
    <subcellularLocation>
        <location evidence="1">Membrane</location>
        <topology evidence="1">Multi-pass membrane protein</topology>
    </subcellularLocation>
</comment>
<evidence type="ECO:0008006" key="12">
    <source>
        <dbReference type="Google" id="ProtNLM"/>
    </source>
</evidence>
<evidence type="ECO:0000256" key="5">
    <source>
        <dbReference type="ARBA" id="ARBA00022781"/>
    </source>
</evidence>